<evidence type="ECO:0000256" key="1">
    <source>
        <dbReference type="ARBA" id="ARBA00023125"/>
    </source>
</evidence>
<keyword evidence="1" id="KW-0238">DNA-binding</keyword>
<gene>
    <name evidence="3" type="ORF">KIH74_22655</name>
</gene>
<keyword evidence="4" id="KW-1185">Reference proteome</keyword>
<proteinExistence type="predicted"/>
<dbReference type="PANTHER" id="PTHR46797">
    <property type="entry name" value="HTH-TYPE TRANSCRIPTIONAL REGULATOR"/>
    <property type="match status" value="1"/>
</dbReference>
<evidence type="ECO:0000313" key="3">
    <source>
        <dbReference type="EMBL" id="MBT0771759.1"/>
    </source>
</evidence>
<dbReference type="InterPro" id="IPR001387">
    <property type="entry name" value="Cro/C1-type_HTH"/>
</dbReference>
<reference evidence="3 4" key="1">
    <citation type="submission" date="2021-05" db="EMBL/GenBank/DDBJ databases">
        <title>Kineosporia and Streptomyces sp. nov. two new marine actinobacteria isolated from Coral.</title>
        <authorList>
            <person name="Buangrab K."/>
            <person name="Sutthacheep M."/>
            <person name="Yeemin T."/>
            <person name="Harunari E."/>
            <person name="Igarashi Y."/>
            <person name="Kanchanasin P."/>
            <person name="Tanasupawat S."/>
            <person name="Phongsopitanun W."/>
        </authorList>
    </citation>
    <scope>NUCLEOTIDE SEQUENCE [LARGE SCALE GENOMIC DNA]</scope>
    <source>
        <strain evidence="3 4">J2-2</strain>
    </source>
</reference>
<dbReference type="SUPFAM" id="SSF47413">
    <property type="entry name" value="lambda repressor-like DNA-binding domains"/>
    <property type="match status" value="1"/>
</dbReference>
<dbReference type="InterPro" id="IPR010982">
    <property type="entry name" value="Lambda_DNA-bd_dom_sf"/>
</dbReference>
<dbReference type="PANTHER" id="PTHR46797:SF1">
    <property type="entry name" value="METHYLPHOSPHONATE SYNTHASE"/>
    <property type="match status" value="1"/>
</dbReference>
<dbReference type="Gene3D" id="1.10.260.40">
    <property type="entry name" value="lambda repressor-like DNA-binding domains"/>
    <property type="match status" value="1"/>
</dbReference>
<dbReference type="Proteomes" id="UP001197247">
    <property type="component" value="Unassembled WGS sequence"/>
</dbReference>
<feature type="domain" description="HTH cro/C1-type" evidence="2">
    <location>
        <begin position="13"/>
        <end position="68"/>
    </location>
</feature>
<evidence type="ECO:0000259" key="2">
    <source>
        <dbReference type="PROSITE" id="PS50943"/>
    </source>
</evidence>
<evidence type="ECO:0000313" key="4">
    <source>
        <dbReference type="Proteomes" id="UP001197247"/>
    </source>
</evidence>
<organism evidence="3 4">
    <name type="scientific">Kineosporia corallincola</name>
    <dbReference type="NCBI Taxonomy" id="2835133"/>
    <lineage>
        <taxon>Bacteria</taxon>
        <taxon>Bacillati</taxon>
        <taxon>Actinomycetota</taxon>
        <taxon>Actinomycetes</taxon>
        <taxon>Kineosporiales</taxon>
        <taxon>Kineosporiaceae</taxon>
        <taxon>Kineosporia</taxon>
    </lineage>
</organism>
<dbReference type="Pfam" id="PF01381">
    <property type="entry name" value="HTH_3"/>
    <property type="match status" value="1"/>
</dbReference>
<dbReference type="SMART" id="SM00530">
    <property type="entry name" value="HTH_XRE"/>
    <property type="match status" value="1"/>
</dbReference>
<protein>
    <submittedName>
        <fullName evidence="3">Helix-turn-helix transcriptional regulator</fullName>
    </submittedName>
</protein>
<dbReference type="RefSeq" id="WP_214158130.1">
    <property type="nucleotide sequence ID" value="NZ_JAHBAY010000010.1"/>
</dbReference>
<name>A0ABS5TQ76_9ACTN</name>
<sequence length="84" mass="9072">MDDDLARTVGAAIRFRRSLADLTQDQLAERLGVDRAVVSRIESGARAVRLDGELVRLCAALNCTLRQLLTDATPAQRAALGVQP</sequence>
<accession>A0ABS5TQ76</accession>
<dbReference type="InterPro" id="IPR050807">
    <property type="entry name" value="TransReg_Diox_bact_type"/>
</dbReference>
<comment type="caution">
    <text evidence="3">The sequence shown here is derived from an EMBL/GenBank/DDBJ whole genome shotgun (WGS) entry which is preliminary data.</text>
</comment>
<dbReference type="CDD" id="cd00093">
    <property type="entry name" value="HTH_XRE"/>
    <property type="match status" value="1"/>
</dbReference>
<dbReference type="EMBL" id="JAHBAY010000010">
    <property type="protein sequence ID" value="MBT0771759.1"/>
    <property type="molecule type" value="Genomic_DNA"/>
</dbReference>
<dbReference type="PROSITE" id="PS50943">
    <property type="entry name" value="HTH_CROC1"/>
    <property type="match status" value="1"/>
</dbReference>